<feature type="transmembrane region" description="Helical" evidence="11">
    <location>
        <begin position="594"/>
        <end position="616"/>
    </location>
</feature>
<dbReference type="EnsemblMetazoa" id="SSS_2358s_mrna">
    <property type="protein sequence ID" value="KAF7489553.1"/>
    <property type="gene ID" value="SSS_2358"/>
</dbReference>
<evidence type="ECO:0000256" key="7">
    <source>
        <dbReference type="ARBA" id="ARBA00023170"/>
    </source>
</evidence>
<evidence type="ECO:0000313" key="15">
    <source>
        <dbReference type="Proteomes" id="UP000070412"/>
    </source>
</evidence>
<dbReference type="PROSITE" id="PS51257">
    <property type="entry name" value="PROKAR_LIPOPROTEIN"/>
    <property type="match status" value="1"/>
</dbReference>
<dbReference type="PANTHER" id="PTHR45695:SF9">
    <property type="entry name" value="LEUCOKININ RECEPTOR"/>
    <property type="match status" value="1"/>
</dbReference>
<keyword evidence="7 9" id="KW-0675">Receptor</keyword>
<evidence type="ECO:0000256" key="1">
    <source>
        <dbReference type="ARBA" id="ARBA00004141"/>
    </source>
</evidence>
<reference evidence="15" key="1">
    <citation type="journal article" date="2020" name="PLoS Negl. Trop. Dis.">
        <title>High-quality nuclear genome for Sarcoptes scabiei-A critical resource for a neglected parasite.</title>
        <authorList>
            <person name="Korhonen P.K."/>
            <person name="Gasser R.B."/>
            <person name="Ma G."/>
            <person name="Wang T."/>
            <person name="Stroehlein A.J."/>
            <person name="Young N.D."/>
            <person name="Ang C.S."/>
            <person name="Fernando D.D."/>
            <person name="Lu H.C."/>
            <person name="Taylor S."/>
            <person name="Reynolds S.L."/>
            <person name="Mofiz E."/>
            <person name="Najaraj S.H."/>
            <person name="Gowda H."/>
            <person name="Madugundu A."/>
            <person name="Renuse S."/>
            <person name="Holt D."/>
            <person name="Pandey A."/>
            <person name="Papenfuss A.T."/>
            <person name="Fischer K."/>
        </authorList>
    </citation>
    <scope>NUCLEOTIDE SEQUENCE [LARGE SCALE GENOMIC DNA]</scope>
</reference>
<dbReference type="AlphaFoldDB" id="A0A834VDC1"/>
<feature type="transmembrane region" description="Helical" evidence="11">
    <location>
        <begin position="548"/>
        <end position="574"/>
    </location>
</feature>
<dbReference type="Proteomes" id="UP000070412">
    <property type="component" value="Unassembled WGS sequence"/>
</dbReference>
<proteinExistence type="inferred from homology"/>
<feature type="transmembrane region" description="Helical" evidence="11">
    <location>
        <begin position="20"/>
        <end position="47"/>
    </location>
</feature>
<feature type="compositionally biased region" description="Low complexity" evidence="10">
    <location>
        <begin position="418"/>
        <end position="439"/>
    </location>
</feature>
<comment type="similarity">
    <text evidence="2 9">Belongs to the G-protein coupled receptor 1 family.</text>
</comment>
<feature type="transmembrane region" description="Helical" evidence="11">
    <location>
        <begin position="138"/>
        <end position="159"/>
    </location>
</feature>
<keyword evidence="8 9" id="KW-0807">Transducer</keyword>
<feature type="transmembrane region" description="Helical" evidence="11">
    <location>
        <begin position="188"/>
        <end position="217"/>
    </location>
</feature>
<evidence type="ECO:0000256" key="6">
    <source>
        <dbReference type="ARBA" id="ARBA00023136"/>
    </source>
</evidence>
<evidence type="ECO:0000256" key="2">
    <source>
        <dbReference type="ARBA" id="ARBA00010663"/>
    </source>
</evidence>
<dbReference type="EMBL" id="WVUK01000064">
    <property type="protein sequence ID" value="KAF7489553.1"/>
    <property type="molecule type" value="Genomic_DNA"/>
</dbReference>
<sequence>MDHSKNVTSTKPLEALESPYQIFLICLYSFTACFAFVSNFVTIIVMVKGKRCSRDLKKFLINLSVTDLLMAVFTIPFTYTNYMLGRWIFFSLMCPLVNCAQLTTITVSIYTLVAIAIDRYMAIMHPLQKSISWFKQHRTSIVILIWCLGISLGISQLIVSETNSFIHNGNRYLSCGERWMPENLEGRLYTAFIFATTFAMPMGALCIIYTAMGWRLLRYRGPQQKMIDTNENNRTCSNYFVTNNNVIKNHQDHNQHLQNHHTNLEQKRMVDKKSFSNDCDEEREFNSNTTEIDDVRCEKIVSNNDDSERIDCDCRRIIFDCLRFGAKNSEKNSTYVDSTKERKNRINQFFSAFCSQSNNSRKLEPDRTGLKNAASIEAKPNDCFTEKFNATTKSFSNNAIASIISNDLIEAKFSIQSSTSTPSSSSILSRKSSSLNRSPAFSSMMLRDGSKRSRSMMNGPQQSSRLSGNSPKFSATNHRAILHQSFRKSNNGTTENCIDCETNSDGDGVAIQRRQSAQSQFDFDSQGSRIRSINQRSWKLIKIRRNKVLKMLITIIGVFTVCWSPIQIFNILIYFKPNFLHVDSELKYYTFVGSYFFCHWISMAHSFMNPIIYSFMSKNFRCDMKMIFTRIWSHCIASIEIDTLRMRNRMDTNRPQ</sequence>
<evidence type="ECO:0000313" key="14">
    <source>
        <dbReference type="EnsemblMetazoa" id="KAF7489553.1"/>
    </source>
</evidence>
<evidence type="ECO:0000256" key="4">
    <source>
        <dbReference type="ARBA" id="ARBA00022989"/>
    </source>
</evidence>
<dbReference type="PRINTS" id="PR00237">
    <property type="entry name" value="GPCRRHODOPSN"/>
</dbReference>
<keyword evidence="4 11" id="KW-1133">Transmembrane helix</keyword>
<evidence type="ECO:0000259" key="12">
    <source>
        <dbReference type="PROSITE" id="PS50262"/>
    </source>
</evidence>
<evidence type="ECO:0000256" key="11">
    <source>
        <dbReference type="SAM" id="Phobius"/>
    </source>
</evidence>
<feature type="transmembrane region" description="Helical" evidence="11">
    <location>
        <begin position="59"/>
        <end position="82"/>
    </location>
</feature>
<dbReference type="PANTHER" id="PTHR45695">
    <property type="entry name" value="LEUCOKININ RECEPTOR-RELATED"/>
    <property type="match status" value="1"/>
</dbReference>
<comment type="subcellular location">
    <subcellularLocation>
        <location evidence="1">Membrane</location>
        <topology evidence="1">Multi-pass membrane protein</topology>
    </subcellularLocation>
</comment>
<evidence type="ECO:0000256" key="9">
    <source>
        <dbReference type="RuleBase" id="RU000688"/>
    </source>
</evidence>
<name>A0A834VDC1_SARSC</name>
<protein>
    <submittedName>
        <fullName evidence="13">Neuropeptide Y receptor</fullName>
    </submittedName>
</protein>
<dbReference type="GO" id="GO:0005886">
    <property type="term" value="C:plasma membrane"/>
    <property type="evidence" value="ECO:0007669"/>
    <property type="project" value="TreeGrafter"/>
</dbReference>
<reference evidence="13" key="2">
    <citation type="submission" date="2020-01" db="EMBL/GenBank/DDBJ databases">
        <authorList>
            <person name="Korhonen P.K.K."/>
            <person name="Guangxu M.G."/>
            <person name="Wang T.W."/>
            <person name="Stroehlein A.J.S."/>
            <person name="Young N.D."/>
            <person name="Ang C.-S.A."/>
            <person name="Fernando D.W.F."/>
            <person name="Lu H.L."/>
            <person name="Taylor S.T."/>
            <person name="Ehtesham M.E.M."/>
            <person name="Najaraj S.H.N."/>
            <person name="Harsha G.H.G."/>
            <person name="Madugundu A.M."/>
            <person name="Renuse S.R."/>
            <person name="Holt D.H."/>
            <person name="Pandey A.P."/>
            <person name="Papenfuss A.P."/>
            <person name="Gasser R.B.G."/>
            <person name="Fischer K.F."/>
        </authorList>
    </citation>
    <scope>NUCLEOTIDE SEQUENCE</scope>
    <source>
        <strain evidence="13">SSS_KF_BRIS2020</strain>
    </source>
</reference>
<dbReference type="InterPro" id="IPR000276">
    <property type="entry name" value="GPCR_Rhodpsn"/>
</dbReference>
<keyword evidence="5 9" id="KW-0297">G-protein coupled receptor</keyword>
<dbReference type="PROSITE" id="PS00237">
    <property type="entry name" value="G_PROTEIN_RECEP_F1_1"/>
    <property type="match status" value="1"/>
</dbReference>
<keyword evidence="3 9" id="KW-0812">Transmembrane</keyword>
<evidence type="ECO:0000256" key="5">
    <source>
        <dbReference type="ARBA" id="ARBA00023040"/>
    </source>
</evidence>
<evidence type="ECO:0000256" key="10">
    <source>
        <dbReference type="SAM" id="MobiDB-lite"/>
    </source>
</evidence>
<keyword evidence="6 11" id="KW-0472">Membrane</keyword>
<dbReference type="Gene3D" id="1.20.1070.10">
    <property type="entry name" value="Rhodopsin 7-helix transmembrane proteins"/>
    <property type="match status" value="2"/>
</dbReference>
<accession>A0A834VDC1</accession>
<dbReference type="Pfam" id="PF00001">
    <property type="entry name" value="7tm_1"/>
    <property type="match status" value="1"/>
</dbReference>
<evidence type="ECO:0000256" key="8">
    <source>
        <dbReference type="ARBA" id="ARBA00023224"/>
    </source>
</evidence>
<feature type="compositionally biased region" description="Polar residues" evidence="10">
    <location>
        <begin position="455"/>
        <end position="472"/>
    </location>
</feature>
<evidence type="ECO:0000256" key="3">
    <source>
        <dbReference type="ARBA" id="ARBA00022692"/>
    </source>
</evidence>
<feature type="transmembrane region" description="Helical" evidence="11">
    <location>
        <begin position="88"/>
        <end position="117"/>
    </location>
</feature>
<keyword evidence="15" id="KW-1185">Reference proteome</keyword>
<dbReference type="InterPro" id="IPR017452">
    <property type="entry name" value="GPCR_Rhodpsn_7TM"/>
</dbReference>
<feature type="region of interest" description="Disordered" evidence="10">
    <location>
        <begin position="418"/>
        <end position="472"/>
    </location>
</feature>
<evidence type="ECO:0000313" key="13">
    <source>
        <dbReference type="EMBL" id="KAF7489553.1"/>
    </source>
</evidence>
<feature type="domain" description="G-protein coupled receptors family 1 profile" evidence="12">
    <location>
        <begin position="38"/>
        <end position="613"/>
    </location>
</feature>
<dbReference type="PROSITE" id="PS50262">
    <property type="entry name" value="G_PROTEIN_RECEP_F1_2"/>
    <property type="match status" value="1"/>
</dbReference>
<dbReference type="SUPFAM" id="SSF81321">
    <property type="entry name" value="Family A G protein-coupled receptor-like"/>
    <property type="match status" value="1"/>
</dbReference>
<reference evidence="14" key="3">
    <citation type="submission" date="2022-06" db="UniProtKB">
        <authorList>
            <consortium name="EnsemblMetazoa"/>
        </authorList>
    </citation>
    <scope>IDENTIFICATION</scope>
</reference>
<dbReference type="OrthoDB" id="10037617at2759"/>
<dbReference type="GO" id="GO:0004930">
    <property type="term" value="F:G protein-coupled receptor activity"/>
    <property type="evidence" value="ECO:0007669"/>
    <property type="project" value="UniProtKB-KW"/>
</dbReference>
<organism evidence="13">
    <name type="scientific">Sarcoptes scabiei</name>
    <name type="common">Itch mite</name>
    <name type="synonym">Acarus scabiei</name>
    <dbReference type="NCBI Taxonomy" id="52283"/>
    <lineage>
        <taxon>Eukaryota</taxon>
        <taxon>Metazoa</taxon>
        <taxon>Ecdysozoa</taxon>
        <taxon>Arthropoda</taxon>
        <taxon>Chelicerata</taxon>
        <taxon>Arachnida</taxon>
        <taxon>Acari</taxon>
        <taxon>Acariformes</taxon>
        <taxon>Sarcoptiformes</taxon>
        <taxon>Astigmata</taxon>
        <taxon>Psoroptidia</taxon>
        <taxon>Sarcoptoidea</taxon>
        <taxon>Sarcoptidae</taxon>
        <taxon>Sarcoptinae</taxon>
        <taxon>Sarcoptes</taxon>
    </lineage>
</organism>
<gene>
    <name evidence="13" type="ORF">SSS_2358</name>
</gene>